<dbReference type="InterPro" id="IPR000297">
    <property type="entry name" value="PPIase_PpiC"/>
</dbReference>
<dbReference type="PROSITE" id="PS51257">
    <property type="entry name" value="PROKAR_LIPOPROTEIN"/>
    <property type="match status" value="1"/>
</dbReference>
<dbReference type="EC" id="5.2.1.8" evidence="4"/>
<evidence type="ECO:0000313" key="4">
    <source>
        <dbReference type="EMBL" id="NJA88732.1"/>
    </source>
</evidence>
<dbReference type="GO" id="GO:0003755">
    <property type="term" value="F:peptidyl-prolyl cis-trans isomerase activity"/>
    <property type="evidence" value="ECO:0007669"/>
    <property type="project" value="UniProtKB-EC"/>
</dbReference>
<keyword evidence="4" id="KW-0413">Isomerase</keyword>
<dbReference type="Gene3D" id="1.10.8.1040">
    <property type="match status" value="1"/>
</dbReference>
<evidence type="ECO:0000313" key="5">
    <source>
        <dbReference type="Proteomes" id="UP000720344"/>
    </source>
</evidence>
<dbReference type="NCBIfam" id="TIGR02925">
    <property type="entry name" value="cis_trans_EpsD"/>
    <property type="match status" value="1"/>
</dbReference>
<feature type="compositionally biased region" description="Low complexity" evidence="1">
    <location>
        <begin position="295"/>
        <end position="351"/>
    </location>
</feature>
<dbReference type="EMBL" id="JAATWB010000003">
    <property type="protein sequence ID" value="NJA88732.1"/>
    <property type="molecule type" value="Genomic_DNA"/>
</dbReference>
<evidence type="ECO:0000256" key="2">
    <source>
        <dbReference type="SAM" id="SignalP"/>
    </source>
</evidence>
<gene>
    <name evidence="4" type="primary">epsD</name>
    <name evidence="4" type="ORF">HCX48_05775</name>
</gene>
<dbReference type="InterPro" id="IPR027304">
    <property type="entry name" value="Trigger_fact/SurA_dom_sf"/>
</dbReference>
<feature type="region of interest" description="Disordered" evidence="1">
    <location>
        <begin position="286"/>
        <end position="369"/>
    </location>
</feature>
<reference evidence="5" key="1">
    <citation type="submission" date="2020-03" db="EMBL/GenBank/DDBJ databases">
        <title>Whole-genome sequence of the purple nonsulfur bacterium Rhodocyclus tenuis DSM112.</title>
        <authorList>
            <person name="Kyndt J.A."/>
            <person name="Meyer T.E."/>
        </authorList>
    </citation>
    <scope>NUCLEOTIDE SEQUENCE [LARGE SCALE GENOMIC DNA]</scope>
    <source>
        <strain evidence="5">DSM 112</strain>
    </source>
</reference>
<dbReference type="Pfam" id="PF13624">
    <property type="entry name" value="SurA_N_3"/>
    <property type="match status" value="1"/>
</dbReference>
<protein>
    <submittedName>
        <fullName evidence="4">Peptidyl-prolyl cis-trans isomerase, EpsD family</fullName>
        <ecNumber evidence="4">5.2.1.8</ecNumber>
    </submittedName>
</protein>
<dbReference type="InterPro" id="IPR014274">
    <property type="entry name" value="PPIase_EpsD"/>
</dbReference>
<name>A0ABX0WIT3_9RHOO</name>
<dbReference type="Pfam" id="PF13145">
    <property type="entry name" value="Rotamase_2"/>
    <property type="match status" value="1"/>
</dbReference>
<proteinExistence type="predicted"/>
<dbReference type="Proteomes" id="UP000720344">
    <property type="component" value="Unassembled WGS sequence"/>
</dbReference>
<feature type="chain" id="PRO_5046796433" evidence="2">
    <location>
        <begin position="23"/>
        <end position="369"/>
    </location>
</feature>
<feature type="domain" description="PpiC" evidence="3">
    <location>
        <begin position="123"/>
        <end position="231"/>
    </location>
</feature>
<keyword evidence="5" id="KW-1185">Reference proteome</keyword>
<evidence type="ECO:0000256" key="1">
    <source>
        <dbReference type="SAM" id="MobiDB-lite"/>
    </source>
</evidence>
<accession>A0ABX0WIT3</accession>
<feature type="signal peptide" evidence="2">
    <location>
        <begin position="1"/>
        <end position="22"/>
    </location>
</feature>
<sequence>MPIRHASRPAILTLSVLVLALAACNDDKKAGTQVAAKVNKEEISVHQVNDALARAGNLPPEQVKAASRQVLDHLIDQELLVQKGIDQKIDRDPQVMKAIEATRREIIARATLESTTANAPKATAAEVSEFYTKRPELFSERRIFNLQELTIAATPNLVPRLQEQLGKAKSLGDIAAWLKSENIPFAADNTTKAAEQLPLDLLPRFHQMKDGQIAVIPARDGVLVTQLLASRSMPLDLKAATPFIQQFLNNQKKIDLSNNEIKQLRQQAKIELVGEFATPLAAAAPTAANDGKPVTPTTANAAPAAGAPAATQSASTAPTGSTPDGSTIAAGKPTAASAAAAPPTSALPSATGKTSSNAAAMEKGMAGLK</sequence>
<organism evidence="4 5">
    <name type="scientific">Rhodocyclus gracilis</name>
    <dbReference type="NCBI Taxonomy" id="2929842"/>
    <lineage>
        <taxon>Bacteria</taxon>
        <taxon>Pseudomonadati</taxon>
        <taxon>Pseudomonadota</taxon>
        <taxon>Betaproteobacteria</taxon>
        <taxon>Rhodocyclales</taxon>
        <taxon>Rhodocyclaceae</taxon>
        <taxon>Rhodocyclus</taxon>
    </lineage>
</organism>
<dbReference type="SUPFAM" id="SSF109998">
    <property type="entry name" value="Triger factor/SurA peptide-binding domain-like"/>
    <property type="match status" value="1"/>
</dbReference>
<dbReference type="RefSeq" id="WP_167681217.1">
    <property type="nucleotide sequence ID" value="NZ_JAATWB010000003.1"/>
</dbReference>
<comment type="caution">
    <text evidence="4">The sequence shown here is derived from an EMBL/GenBank/DDBJ whole genome shotgun (WGS) entry which is preliminary data.</text>
</comment>
<keyword evidence="2" id="KW-0732">Signal</keyword>
<evidence type="ECO:0000259" key="3">
    <source>
        <dbReference type="Pfam" id="PF13145"/>
    </source>
</evidence>